<gene>
    <name evidence="5" type="ORF">A2675_02280</name>
</gene>
<evidence type="ECO:0000313" key="5">
    <source>
        <dbReference type="EMBL" id="OHA80895.1"/>
    </source>
</evidence>
<reference evidence="5 6" key="1">
    <citation type="journal article" date="2016" name="Nat. Commun.">
        <title>Thousands of microbial genomes shed light on interconnected biogeochemical processes in an aquifer system.</title>
        <authorList>
            <person name="Anantharaman K."/>
            <person name="Brown C.T."/>
            <person name="Hug L.A."/>
            <person name="Sharon I."/>
            <person name="Castelle C.J."/>
            <person name="Probst A.J."/>
            <person name="Thomas B.C."/>
            <person name="Singh A."/>
            <person name="Wilkins M.J."/>
            <person name="Karaoz U."/>
            <person name="Brodie E.L."/>
            <person name="Williams K.H."/>
            <person name="Hubbard S.S."/>
            <person name="Banfield J.F."/>
        </authorList>
    </citation>
    <scope>NUCLEOTIDE SEQUENCE [LARGE SCALE GENOMIC DNA]</scope>
</reference>
<proteinExistence type="inferred from homology"/>
<dbReference type="Pfam" id="PF01270">
    <property type="entry name" value="Glyco_hydro_8"/>
    <property type="match status" value="1"/>
</dbReference>
<name>A0A1G2S722_9BACT</name>
<protein>
    <recommendedName>
        <fullName evidence="7">Glucanase</fullName>
    </recommendedName>
</protein>
<feature type="chain" id="PRO_5009584369" description="Glucanase" evidence="4">
    <location>
        <begin position="20"/>
        <end position="513"/>
    </location>
</feature>
<dbReference type="STRING" id="1802723.A2675_02280"/>
<comment type="similarity">
    <text evidence="1">Belongs to the glycosyl hydrolase 8 (cellulase D) family.</text>
</comment>
<accession>A0A1G2S722</accession>
<keyword evidence="3" id="KW-0326">Glycosidase</keyword>
<dbReference type="EMBL" id="MHUS01000016">
    <property type="protein sequence ID" value="OHA80895.1"/>
    <property type="molecule type" value="Genomic_DNA"/>
</dbReference>
<comment type="caution">
    <text evidence="5">The sequence shown here is derived from an EMBL/GenBank/DDBJ whole genome shotgun (WGS) entry which is preliminary data.</text>
</comment>
<evidence type="ECO:0000256" key="4">
    <source>
        <dbReference type="SAM" id="SignalP"/>
    </source>
</evidence>
<evidence type="ECO:0008006" key="7">
    <source>
        <dbReference type="Google" id="ProtNLM"/>
    </source>
</evidence>
<evidence type="ECO:0000256" key="2">
    <source>
        <dbReference type="ARBA" id="ARBA00022801"/>
    </source>
</evidence>
<keyword evidence="2" id="KW-0378">Hydrolase</keyword>
<organism evidence="5 6">
    <name type="scientific">Candidatus Yonathbacteria bacterium RIFCSPHIGHO2_01_FULL_51_10</name>
    <dbReference type="NCBI Taxonomy" id="1802723"/>
    <lineage>
        <taxon>Bacteria</taxon>
        <taxon>Candidatus Yonathiibacteriota</taxon>
    </lineage>
</organism>
<dbReference type="InterPro" id="IPR008928">
    <property type="entry name" value="6-hairpin_glycosidase_sf"/>
</dbReference>
<evidence type="ECO:0000313" key="6">
    <source>
        <dbReference type="Proteomes" id="UP000176997"/>
    </source>
</evidence>
<dbReference type="Gene3D" id="1.50.10.10">
    <property type="match status" value="1"/>
</dbReference>
<dbReference type="PRINTS" id="PR00735">
    <property type="entry name" value="GLHYDRLASE8"/>
</dbReference>
<dbReference type="GO" id="GO:0005975">
    <property type="term" value="P:carbohydrate metabolic process"/>
    <property type="evidence" value="ECO:0007669"/>
    <property type="project" value="InterPro"/>
</dbReference>
<dbReference type="InterPro" id="IPR002037">
    <property type="entry name" value="Glyco_hydro_8"/>
</dbReference>
<dbReference type="GO" id="GO:0004553">
    <property type="term" value="F:hydrolase activity, hydrolyzing O-glycosyl compounds"/>
    <property type="evidence" value="ECO:0007669"/>
    <property type="project" value="InterPro"/>
</dbReference>
<keyword evidence="4" id="KW-0732">Signal</keyword>
<dbReference type="InterPro" id="IPR012341">
    <property type="entry name" value="6hp_glycosidase-like_sf"/>
</dbReference>
<dbReference type="Proteomes" id="UP000176997">
    <property type="component" value="Unassembled WGS sequence"/>
</dbReference>
<sequence length="513" mass="55700">MVKFVLSALGIIVFAPLFAVSAATTVETSTISAEYAAWKAAFVVQSGAKTDELRVRDPRSEDATVSEGQGYGMLLAVLNDDRATFDALWRYAERNRNERGLMNWKIDRNGTVVGKNGATDADEDISYALLLATHKWGDAYASQAHAYIDAVYTYEVEPNTYVLKPGDVWGGSDATNPSYYAPTYYREFAQFTGNSGWMRVNDKAYEILFLARHPTTGLIPEWTTANGTSAARITWNNSKDDFSYNAIRIPWRIGADFVENGDPRAYEILSQINAFFEQTASPTSGYTLDGQPTTSYLNTTFASGIAAASVVSKDPLYRANAENTLKTMQSTDYYGASLRVLTLAFINRAHANESAPSLPLPPITIVTPVLPVDQTPPVSPQNDPVVVVDTSTGSAIQATSSLPVSGDIPSTLPVIGSKQITVIHPYDGGTISGEKKLKVFIEGLPLSAYTATYSVDGRTAVPMTNSMKHKQSKVLFDDWTWSGNGPYRVTFTANDAVTGAVLGSTSITLFVKH</sequence>
<evidence type="ECO:0000256" key="3">
    <source>
        <dbReference type="ARBA" id="ARBA00023295"/>
    </source>
</evidence>
<evidence type="ECO:0000256" key="1">
    <source>
        <dbReference type="ARBA" id="ARBA00009209"/>
    </source>
</evidence>
<feature type="signal peptide" evidence="4">
    <location>
        <begin position="1"/>
        <end position="19"/>
    </location>
</feature>
<dbReference type="AlphaFoldDB" id="A0A1G2S722"/>
<dbReference type="SUPFAM" id="SSF48208">
    <property type="entry name" value="Six-hairpin glycosidases"/>
    <property type="match status" value="1"/>
</dbReference>